<evidence type="ECO:0000256" key="7">
    <source>
        <dbReference type="ARBA" id="ARBA00022614"/>
    </source>
</evidence>
<comment type="catalytic activity">
    <reaction evidence="1">
        <text>S-ubiquitinyl-[E2 ubiquitin-conjugating enzyme]-L-cysteine + [acceptor protein]-L-lysine = [E2 ubiquitin-conjugating enzyme]-L-cysteine + N(6)-ubiquitinyl-[acceptor protein]-L-lysine.</text>
        <dbReference type="EC" id="2.3.2.27"/>
    </reaction>
</comment>
<feature type="active site" description="Glycyl thioester intermediate" evidence="14">
    <location>
        <position position="1424"/>
    </location>
</feature>
<evidence type="ECO:0000313" key="17">
    <source>
        <dbReference type="Proteomes" id="UP001148203"/>
    </source>
</evidence>
<dbReference type="Pfam" id="PF13855">
    <property type="entry name" value="LRR_8"/>
    <property type="match status" value="1"/>
</dbReference>
<evidence type="ECO:0000256" key="13">
    <source>
        <dbReference type="ARBA" id="ARBA00023200"/>
    </source>
</evidence>
<dbReference type="EC" id="2.3.2.27" evidence="5"/>
<protein>
    <recommendedName>
        <fullName evidence="5">RING-type E3 ubiquitin transferase</fullName>
        <ecNumber evidence="5">2.3.2.27</ecNumber>
    </recommendedName>
</protein>
<evidence type="ECO:0000256" key="9">
    <source>
        <dbReference type="ARBA" id="ARBA00022737"/>
    </source>
</evidence>
<evidence type="ECO:0000256" key="6">
    <source>
        <dbReference type="ARBA" id="ARBA00022525"/>
    </source>
</evidence>
<evidence type="ECO:0000313" key="16">
    <source>
        <dbReference type="EMBL" id="MDD0994015.1"/>
    </source>
</evidence>
<dbReference type="InterPro" id="IPR003591">
    <property type="entry name" value="Leu-rich_rpt_typical-subtyp"/>
</dbReference>
<dbReference type="InterPro" id="IPR051071">
    <property type="entry name" value="LRR-bact_E3_ubiq_ligases"/>
</dbReference>
<comment type="subcellular location">
    <subcellularLocation>
        <location evidence="2">Host cytoplasm</location>
    </subcellularLocation>
    <subcellularLocation>
        <location evidence="3">Secreted</location>
    </subcellularLocation>
</comment>
<evidence type="ECO:0000256" key="2">
    <source>
        <dbReference type="ARBA" id="ARBA00004192"/>
    </source>
</evidence>
<evidence type="ECO:0000256" key="1">
    <source>
        <dbReference type="ARBA" id="ARBA00000900"/>
    </source>
</evidence>
<reference evidence="16 17" key="1">
    <citation type="submission" date="2022-05" db="EMBL/GenBank/DDBJ databases">
        <title>Novel Pseudomonas spp. Isolated from a Rainbow Trout Aquaculture Facility.</title>
        <authorList>
            <person name="Testerman T."/>
            <person name="Graf J."/>
        </authorList>
    </citation>
    <scope>NUCLEOTIDE SEQUENCE [LARGE SCALE GENOMIC DNA]</scope>
    <source>
        <strain evidence="16 17">ID681</strain>
    </source>
</reference>
<feature type="domain" description="NEL" evidence="15">
    <location>
        <begin position="1337"/>
        <end position="1628"/>
    </location>
</feature>
<keyword evidence="12" id="KW-0843">Virulence</keyword>
<evidence type="ECO:0000259" key="15">
    <source>
        <dbReference type="PROSITE" id="PS52053"/>
    </source>
</evidence>
<evidence type="ECO:0000256" key="10">
    <source>
        <dbReference type="ARBA" id="ARBA00022786"/>
    </source>
</evidence>
<evidence type="ECO:0000256" key="14">
    <source>
        <dbReference type="PROSITE-ProRule" id="PRU01398"/>
    </source>
</evidence>
<dbReference type="PANTHER" id="PTHR47114">
    <property type="match status" value="1"/>
</dbReference>
<dbReference type="RefSeq" id="WP_273913441.1">
    <property type="nucleotide sequence ID" value="NZ_JAMDGX010000084.1"/>
</dbReference>
<evidence type="ECO:0000256" key="3">
    <source>
        <dbReference type="ARBA" id="ARBA00004613"/>
    </source>
</evidence>
<evidence type="ECO:0000256" key="5">
    <source>
        <dbReference type="ARBA" id="ARBA00012483"/>
    </source>
</evidence>
<evidence type="ECO:0000256" key="11">
    <source>
        <dbReference type="ARBA" id="ARBA00022843"/>
    </source>
</evidence>
<dbReference type="PANTHER" id="PTHR47114:SF2">
    <property type="entry name" value="OLIGODENDROCYTE-MYELIN GLYCOPROTEIN"/>
    <property type="match status" value="1"/>
</dbReference>
<keyword evidence="10 14" id="KW-0833">Ubl conjugation pathway</keyword>
<proteinExistence type="inferred from homology"/>
<dbReference type="InterPro" id="IPR029487">
    <property type="entry name" value="NEL_dom"/>
</dbReference>
<evidence type="ECO:0000256" key="8">
    <source>
        <dbReference type="ARBA" id="ARBA00022679"/>
    </source>
</evidence>
<dbReference type="Pfam" id="PF20178">
    <property type="entry name" value="ToxA_N"/>
    <property type="match status" value="1"/>
</dbReference>
<organism evidence="16 17">
    <name type="scientific">Pseudomonas fontis</name>
    <dbReference type="NCBI Taxonomy" id="2942633"/>
    <lineage>
        <taxon>Bacteria</taxon>
        <taxon>Pseudomonadati</taxon>
        <taxon>Pseudomonadota</taxon>
        <taxon>Gammaproteobacteria</taxon>
        <taxon>Pseudomonadales</taxon>
        <taxon>Pseudomonadaceae</taxon>
        <taxon>Pseudomonas</taxon>
    </lineage>
</organism>
<comment type="caution">
    <text evidence="16">The sequence shown here is derived from an EMBL/GenBank/DDBJ whole genome shotgun (WGS) entry which is preliminary data.</text>
</comment>
<keyword evidence="7" id="KW-0433">Leucine-rich repeat</keyword>
<dbReference type="SUPFAM" id="SSF52058">
    <property type="entry name" value="L domain-like"/>
    <property type="match status" value="1"/>
</dbReference>
<comment type="similarity">
    <text evidence="4 14">Belongs to the LRR-containing bacterial E3 ligase family.</text>
</comment>
<dbReference type="Gene3D" id="3.80.10.10">
    <property type="entry name" value="Ribonuclease Inhibitor"/>
    <property type="match status" value="1"/>
</dbReference>
<keyword evidence="11 14" id="KW-0832">Ubl conjugation</keyword>
<dbReference type="Pfam" id="PF14496">
    <property type="entry name" value="NEL"/>
    <property type="match status" value="1"/>
</dbReference>
<keyword evidence="13 14" id="KW-1035">Host cytoplasm</keyword>
<dbReference type="Gene3D" id="1.20.1270.130">
    <property type="entry name" value="Shigella T3SS effector IpaH domain"/>
    <property type="match status" value="1"/>
</dbReference>
<dbReference type="PROSITE" id="PS52053">
    <property type="entry name" value="NEL"/>
    <property type="match status" value="1"/>
</dbReference>
<keyword evidence="17" id="KW-1185">Reference proteome</keyword>
<evidence type="ECO:0000256" key="4">
    <source>
        <dbReference type="ARBA" id="ARBA00009868"/>
    </source>
</evidence>
<keyword evidence="9" id="KW-0677">Repeat</keyword>
<dbReference type="InterPro" id="IPR046673">
    <property type="entry name" value="ToxA_N"/>
</dbReference>
<keyword evidence="8 14" id="KW-0808">Transferase</keyword>
<dbReference type="EMBL" id="JAMDGY010000118">
    <property type="protein sequence ID" value="MDD0994015.1"/>
    <property type="molecule type" value="Genomic_DNA"/>
</dbReference>
<dbReference type="PROSITE" id="PS51450">
    <property type="entry name" value="LRR"/>
    <property type="match status" value="1"/>
</dbReference>
<dbReference type="InterPro" id="IPR001611">
    <property type="entry name" value="Leu-rich_rpt"/>
</dbReference>
<comment type="PTM">
    <text evidence="14">Ubiquitinated in the presence of host E1 ubiquitin-activating enzyme, E2 ubiquitin-conjugating enzyme and ubiquitin.</text>
</comment>
<dbReference type="InterPro" id="IPR032675">
    <property type="entry name" value="LRR_dom_sf"/>
</dbReference>
<name>A0ABT5P0S5_9PSED</name>
<dbReference type="Gene3D" id="1.20.58.360">
    <property type="entry name" value="Shigella T3SS effector IpaH defines"/>
    <property type="match status" value="1"/>
</dbReference>
<sequence length="1628" mass="179327">MSSVSVPGLHGPFIARRLPEWLKYCTAADLHTLRRTQQPLSGNWFTRASASEQQVLLDLQARSRQSRHVLARTLKGFKGIAEFAEPLLKARLSSELGTALEVNHNVFVQIRREPAVFGSMLRTVAQEQSLLQAALQNFASDALFEAGTALAPEDALQMELVPGSEQGYPRFTYRFSSTLALSAQRFAQLCHELDLGGQYQRHLAEVFDAAEHKATLREQSITAYKDQLRLRVQSARMKGEISAAAQQTLTALLAGEQRPLFNGKPARCSQLQMFNTPLSEVLIISAERQGSAQVEPVILYLPGAPLYPLKEYPSAQAAREDLRINLLSPVYQALLRRYVPQAGRAHVMARLEEALYQLVENAHGVFEQQPNPKARLYLRERDVQGDVFEQMQDDHVQRLKADARLLAVPSSDADEQARLARLAYWESIGFNLLNAAAFFVPGLGEVMAGVAAVQLVNEVIEGAQAWEQGDLDEAFEHLGSVALNLAFIAGMGLVSGAVPSPQSSDLLDGLSRVSLPDGQGRLWRVDLGPYASDVSLAGVTPDGQGQYQVEGSRYVRIAERAHRIEMNPEGDWCIPHPDDPLAYRPVLRHNGNGAWQALGEKPASWEGLTLWRRLGHVVDGLSDDDLQQVAQVTGIDDARLRRLHVNAEPLPALLDESLMRWRLHAQVRELQPLLRHGPLLPPAATEVPLALLTHMPGWPSGVVLEVVEGVSYGVARASEERRLLISAAQLSEGSYMPELLALLQEREQKALIGPYLAAAGEDRVQQLRAAYSDFAQANPALVFDSLHASEIAPAQPAMQALRRDFPGLPWRAANALLRAADQLEHEQLLATPPRVPLRLAEQARGLLEELRLNRACESLLLGYPDTADTRRLLLGGLQKLPGWHADIRLEVRAFHVQGALLDSVGEASAAQRKYLVRGPNGYQAHDADGNALAGEERLPAAILHALPDDQRAALGIAIDQPAQLQQILARAATNDREGARKVLQLRPRNTWFKAPQGLEEGVRGYPLSGRGAVGGIRGKAMIGAVQELYPQMSVAQVNAFLDGLGVADAQLPVWLEQQRGELTQLRSTLTRWVAGPEWQQVGPLGRRLLEARRQAATTVEACWRRQTEQVVTGDGRLVGFKLDLGGRELDSLPPLPGNFAHVAELRLGRMRLSEVPGDFLQAFPKLRWLSLSNNRLTRLPLAIGEMAGLTKLHLQNNGIVLDAESAASLSRLHNLKVLELNGNPLGLLPDVSAMRQLRGLMLRRTGIASWPPGVFELTRLEALDLRENHITTLPAQLLEATAQQAPAIDRINRATFLTGNPLSPPSLSALALYSRRTGISMGVLPALQQAHLAETLSPEAQAAPWLVGAKEGLPGQAQALWNGLIAEPGAQDFFQLLNDLRQTADFQRAYPELKQRVWRLLAAASEDSILRASLFEAAAHPETCGDGVVLVFSQLEVRQLVREALTHATQPASEGALMELARGLARLDSVERIALRDIAERVAAGQEVDEVEVRLAYRVQLAEALQLPGQPGHMLFRRLAHVTAAQAEAARLEVLAGETPQALKQAIATREFWAVYLKQQYRERFEALNNPYHLRLEALERDKEHMPEGSFLSQTTTISERRQVEEQRLIELLTAERWNSVPGHVLMP</sequence>
<gene>
    <name evidence="16" type="ORF">M5G11_26200</name>
</gene>
<dbReference type="SMART" id="SM00369">
    <property type="entry name" value="LRR_TYP"/>
    <property type="match status" value="3"/>
</dbReference>
<evidence type="ECO:0000256" key="12">
    <source>
        <dbReference type="ARBA" id="ARBA00023026"/>
    </source>
</evidence>
<dbReference type="Proteomes" id="UP001148203">
    <property type="component" value="Unassembled WGS sequence"/>
</dbReference>
<keyword evidence="6 14" id="KW-0964">Secreted</keyword>
<accession>A0ABT5P0S5</accession>